<evidence type="ECO:0000256" key="2">
    <source>
        <dbReference type="SAM" id="Coils"/>
    </source>
</evidence>
<dbReference type="PANTHER" id="PTHR30469:SF15">
    <property type="entry name" value="HLYD FAMILY OF SECRETION PROTEINS"/>
    <property type="match status" value="1"/>
</dbReference>
<dbReference type="EMBL" id="JAUFQU010000001">
    <property type="protein sequence ID" value="MDN3708163.1"/>
    <property type="molecule type" value="Genomic_DNA"/>
</dbReference>
<dbReference type="NCBIfam" id="TIGR01730">
    <property type="entry name" value="RND_mfp"/>
    <property type="match status" value="1"/>
</dbReference>
<dbReference type="InterPro" id="IPR058792">
    <property type="entry name" value="Beta-barrel_RND_2"/>
</dbReference>
<dbReference type="Pfam" id="PF25954">
    <property type="entry name" value="Beta-barrel_RND_2"/>
    <property type="match status" value="1"/>
</dbReference>
<dbReference type="Gene3D" id="2.40.420.20">
    <property type="match status" value="1"/>
</dbReference>
<dbReference type="InterPro" id="IPR058637">
    <property type="entry name" value="YknX-like_C"/>
</dbReference>
<reference evidence="7" key="1">
    <citation type="journal article" date="2019" name="Int. J. Syst. Evol. Microbiol.">
        <title>The Global Catalogue of Microorganisms (GCM) 10K type strain sequencing project: providing services to taxonomists for standard genome sequencing and annotation.</title>
        <authorList>
            <consortium name="The Broad Institute Genomics Platform"/>
            <consortium name="The Broad Institute Genome Sequencing Center for Infectious Disease"/>
            <person name="Wu L."/>
            <person name="Ma J."/>
        </authorList>
    </citation>
    <scope>NUCLEOTIDE SEQUENCE [LARGE SCALE GENOMIC DNA]</scope>
    <source>
        <strain evidence="7">CECT 7184</strain>
    </source>
</reference>
<dbReference type="Gene3D" id="2.40.50.100">
    <property type="match status" value="1"/>
</dbReference>
<name>A0ABT8CUI3_9FLAO</name>
<sequence>MKKIVITGIVLIVAIAGIVYVLNKNKAKNAAETAIVAEKNESVAVRSQKVTYQEINADYITNGTFYPKQELMISAETAGKVVRVLVDEGSFVKAGQTLAVIDGDKLNVNVQNAQAAYKNAQADAARYESAFATGGVTKQQLDQAKLQLENAKNSLKSAQLTSSDASVRSSISGIINSRQVEPGAYVSPGTPLFELVNVSTLKLKVNVDENNVAGLKVGQKIKVKASVYPDKEFNGKVTFIAPKADGSLNFPVEIEIQNNSNNELKAGMYGTAIFTSNTNTPILVVPRSAFVGSVSTNEVFVVKNNVAYLTKVTTGRNFGDFVEILSGIKDGDEVVTSGQINLLNETPVSIIK</sequence>
<organism evidence="6 7">
    <name type="scientific">Paenimyroides ceti</name>
    <dbReference type="NCBI Taxonomy" id="395087"/>
    <lineage>
        <taxon>Bacteria</taxon>
        <taxon>Pseudomonadati</taxon>
        <taxon>Bacteroidota</taxon>
        <taxon>Flavobacteriia</taxon>
        <taxon>Flavobacteriales</taxon>
        <taxon>Flavobacteriaceae</taxon>
        <taxon>Paenimyroides</taxon>
    </lineage>
</organism>
<dbReference type="Pfam" id="PF25917">
    <property type="entry name" value="BSH_RND"/>
    <property type="match status" value="1"/>
</dbReference>
<feature type="domain" description="Multidrug resistance protein MdtA-like barrel-sandwich hybrid" evidence="3">
    <location>
        <begin position="73"/>
        <end position="195"/>
    </location>
</feature>
<evidence type="ECO:0000259" key="5">
    <source>
        <dbReference type="Pfam" id="PF25989"/>
    </source>
</evidence>
<dbReference type="InterPro" id="IPR058625">
    <property type="entry name" value="MdtA-like_BSH"/>
</dbReference>
<feature type="domain" description="CusB-like beta-barrel" evidence="4">
    <location>
        <begin position="203"/>
        <end position="276"/>
    </location>
</feature>
<proteinExistence type="inferred from homology"/>
<dbReference type="InterPro" id="IPR006143">
    <property type="entry name" value="RND_pump_MFP"/>
</dbReference>
<dbReference type="RefSeq" id="WP_290364045.1">
    <property type="nucleotide sequence ID" value="NZ_JAUFQU010000001.1"/>
</dbReference>
<keyword evidence="7" id="KW-1185">Reference proteome</keyword>
<comment type="caution">
    <text evidence="6">The sequence shown here is derived from an EMBL/GenBank/DDBJ whole genome shotgun (WGS) entry which is preliminary data.</text>
</comment>
<evidence type="ECO:0000256" key="1">
    <source>
        <dbReference type="ARBA" id="ARBA00009477"/>
    </source>
</evidence>
<feature type="domain" description="YknX-like C-terminal permuted SH3-like" evidence="5">
    <location>
        <begin position="283"/>
        <end position="344"/>
    </location>
</feature>
<evidence type="ECO:0000259" key="3">
    <source>
        <dbReference type="Pfam" id="PF25917"/>
    </source>
</evidence>
<dbReference type="Pfam" id="PF25989">
    <property type="entry name" value="YknX_C"/>
    <property type="match status" value="1"/>
</dbReference>
<evidence type="ECO:0000313" key="6">
    <source>
        <dbReference type="EMBL" id="MDN3708163.1"/>
    </source>
</evidence>
<evidence type="ECO:0000259" key="4">
    <source>
        <dbReference type="Pfam" id="PF25954"/>
    </source>
</evidence>
<evidence type="ECO:0000313" key="7">
    <source>
        <dbReference type="Proteomes" id="UP001242368"/>
    </source>
</evidence>
<keyword evidence="2" id="KW-0175">Coiled coil</keyword>
<comment type="similarity">
    <text evidence="1">Belongs to the membrane fusion protein (MFP) (TC 8.A.1) family.</text>
</comment>
<accession>A0ABT8CUI3</accession>
<dbReference type="Gene3D" id="2.40.30.170">
    <property type="match status" value="1"/>
</dbReference>
<dbReference type="PANTHER" id="PTHR30469">
    <property type="entry name" value="MULTIDRUG RESISTANCE PROTEIN MDTA"/>
    <property type="match status" value="1"/>
</dbReference>
<dbReference type="Proteomes" id="UP001242368">
    <property type="component" value="Unassembled WGS sequence"/>
</dbReference>
<dbReference type="Gene3D" id="1.10.287.470">
    <property type="entry name" value="Helix hairpin bin"/>
    <property type="match status" value="1"/>
</dbReference>
<protein>
    <submittedName>
        <fullName evidence="6">Efflux RND transporter periplasmic adaptor subunit</fullName>
    </submittedName>
</protein>
<gene>
    <name evidence="6" type="ORF">QW060_13715</name>
</gene>
<dbReference type="SUPFAM" id="SSF111369">
    <property type="entry name" value="HlyD-like secretion proteins"/>
    <property type="match status" value="1"/>
</dbReference>
<feature type="coiled-coil region" evidence="2">
    <location>
        <begin position="103"/>
        <end position="161"/>
    </location>
</feature>